<dbReference type="EMBL" id="AZBU02000001">
    <property type="protein sequence ID" value="TMS33111.1"/>
    <property type="molecule type" value="Genomic_DNA"/>
</dbReference>
<gene>
    <name evidence="2" type="ORF">L596_000887</name>
</gene>
<protein>
    <submittedName>
        <fullName evidence="2">Uncharacterized protein</fullName>
    </submittedName>
</protein>
<accession>A0A4U8UK66</accession>
<feature type="compositionally biased region" description="Polar residues" evidence="1">
    <location>
        <begin position="60"/>
        <end position="72"/>
    </location>
</feature>
<comment type="caution">
    <text evidence="2">The sequence shown here is derived from an EMBL/GenBank/DDBJ whole genome shotgun (WGS) entry which is preliminary data.</text>
</comment>
<evidence type="ECO:0000313" key="2">
    <source>
        <dbReference type="EMBL" id="TMS33111.1"/>
    </source>
</evidence>
<sequence length="129" mass="14497">MRDNRTAHKHSSMAVHRRNAISTFICLKMTDRKRKAPIGNEAQPQQKKMDTEQAVHNELPKTSTASQPVTQESPSTSSLSSTSCETQKLQGLHQCLETSKYDDAKVVNAKMFQIRDDIDPICFYGRSDG</sequence>
<dbReference type="AlphaFoldDB" id="A0A4U8UK66"/>
<feature type="region of interest" description="Disordered" evidence="1">
    <location>
        <begin position="35"/>
        <end position="84"/>
    </location>
</feature>
<dbReference type="Proteomes" id="UP000298663">
    <property type="component" value="Chromosome X"/>
</dbReference>
<evidence type="ECO:0000313" key="3">
    <source>
        <dbReference type="Proteomes" id="UP000298663"/>
    </source>
</evidence>
<feature type="compositionally biased region" description="Low complexity" evidence="1">
    <location>
        <begin position="73"/>
        <end position="83"/>
    </location>
</feature>
<keyword evidence="3" id="KW-1185">Reference proteome</keyword>
<name>A0A4U8UK66_STECR</name>
<reference evidence="2 3" key="2">
    <citation type="journal article" date="2019" name="G3 (Bethesda)">
        <title>Hybrid Assembly of the Genome of the Entomopathogenic Nematode Steinernema carpocapsae Identifies the X-Chromosome.</title>
        <authorList>
            <person name="Serra L."/>
            <person name="Macchietto M."/>
            <person name="Macias-Munoz A."/>
            <person name="McGill C.J."/>
            <person name="Rodriguez I.M."/>
            <person name="Rodriguez B."/>
            <person name="Murad R."/>
            <person name="Mortazavi A."/>
        </authorList>
    </citation>
    <scope>NUCLEOTIDE SEQUENCE [LARGE SCALE GENOMIC DNA]</scope>
    <source>
        <strain evidence="2 3">ALL</strain>
    </source>
</reference>
<proteinExistence type="predicted"/>
<evidence type="ECO:0000256" key="1">
    <source>
        <dbReference type="SAM" id="MobiDB-lite"/>
    </source>
</evidence>
<dbReference type="EMBL" id="CM016762">
    <property type="protein sequence ID" value="TMS33111.1"/>
    <property type="molecule type" value="Genomic_DNA"/>
</dbReference>
<organism evidence="2 3">
    <name type="scientific">Steinernema carpocapsae</name>
    <name type="common">Entomopathogenic nematode</name>
    <dbReference type="NCBI Taxonomy" id="34508"/>
    <lineage>
        <taxon>Eukaryota</taxon>
        <taxon>Metazoa</taxon>
        <taxon>Ecdysozoa</taxon>
        <taxon>Nematoda</taxon>
        <taxon>Chromadorea</taxon>
        <taxon>Rhabditida</taxon>
        <taxon>Tylenchina</taxon>
        <taxon>Panagrolaimomorpha</taxon>
        <taxon>Strongyloidoidea</taxon>
        <taxon>Steinernematidae</taxon>
        <taxon>Steinernema</taxon>
    </lineage>
</organism>
<feature type="compositionally biased region" description="Basic and acidic residues" evidence="1">
    <location>
        <begin position="47"/>
        <end position="59"/>
    </location>
</feature>
<reference evidence="2 3" key="1">
    <citation type="journal article" date="2015" name="Genome Biol.">
        <title>Comparative genomics of Steinernema reveals deeply conserved gene regulatory networks.</title>
        <authorList>
            <person name="Dillman A.R."/>
            <person name="Macchietto M."/>
            <person name="Porter C.F."/>
            <person name="Rogers A."/>
            <person name="Williams B."/>
            <person name="Antoshechkin I."/>
            <person name="Lee M.M."/>
            <person name="Goodwin Z."/>
            <person name="Lu X."/>
            <person name="Lewis E.E."/>
            <person name="Goodrich-Blair H."/>
            <person name="Stock S.P."/>
            <person name="Adams B.J."/>
            <person name="Sternberg P.W."/>
            <person name="Mortazavi A."/>
        </authorList>
    </citation>
    <scope>NUCLEOTIDE SEQUENCE [LARGE SCALE GENOMIC DNA]</scope>
    <source>
        <strain evidence="2 3">ALL</strain>
    </source>
</reference>